<dbReference type="EMBL" id="JAGYVZ010000007">
    <property type="protein sequence ID" value="MBS7231228.1"/>
    <property type="molecule type" value="Genomic_DNA"/>
</dbReference>
<protein>
    <recommendedName>
        <fullName evidence="4">Bacteriocin</fullName>
    </recommendedName>
</protein>
<organism evidence="2 3">
    <name type="scientific">Flavobacterium psychroterrae</name>
    <dbReference type="NCBI Taxonomy" id="2133767"/>
    <lineage>
        <taxon>Bacteria</taxon>
        <taxon>Pseudomonadati</taxon>
        <taxon>Bacteroidota</taxon>
        <taxon>Flavobacteriia</taxon>
        <taxon>Flavobacteriales</taxon>
        <taxon>Flavobacteriaceae</taxon>
        <taxon>Flavobacterium</taxon>
    </lineage>
</organism>
<evidence type="ECO:0000313" key="2">
    <source>
        <dbReference type="EMBL" id="MBS7231228.1"/>
    </source>
</evidence>
<evidence type="ECO:0000313" key="3">
    <source>
        <dbReference type="Proteomes" id="UP000722625"/>
    </source>
</evidence>
<comment type="caution">
    <text evidence="2">The sequence shown here is derived from an EMBL/GenBank/DDBJ whole genome shotgun (WGS) entry which is preliminary data.</text>
</comment>
<keyword evidence="3" id="KW-1185">Reference proteome</keyword>
<name>A0ABS5PA96_9FLAO</name>
<keyword evidence="1" id="KW-1133">Transmembrane helix</keyword>
<feature type="transmembrane region" description="Helical" evidence="1">
    <location>
        <begin position="20"/>
        <end position="48"/>
    </location>
</feature>
<evidence type="ECO:0008006" key="4">
    <source>
        <dbReference type="Google" id="ProtNLM"/>
    </source>
</evidence>
<dbReference type="Proteomes" id="UP000722625">
    <property type="component" value="Unassembled WGS sequence"/>
</dbReference>
<proteinExistence type="predicted"/>
<accession>A0ABS5PA96</accession>
<gene>
    <name evidence="2" type="ORF">KHA90_09340</name>
</gene>
<keyword evidence="1" id="KW-0812">Transmembrane</keyword>
<sequence>MRILDNEKAEILGSPLTSGFGVTGASALGVTGVSSFCGVSTAIFPVVFSVSG</sequence>
<reference evidence="2 3" key="1">
    <citation type="journal article" date="2018" name="Int. J. Syst. Evol. Microbiol.">
        <title>Flavobacterium chryseum sp. nov. and Flavobacterium psychroterrae sp. nov., novel environmental bacteria isolated from Antarctica.</title>
        <authorList>
            <person name="Kralova S."/>
            <person name="Svec P."/>
            <person name="Busse H.J."/>
            <person name="Stankova E."/>
            <person name="Vaczi P."/>
            <person name="Sedlacek I."/>
        </authorList>
    </citation>
    <scope>NUCLEOTIDE SEQUENCE [LARGE SCALE GENOMIC DNA]</scope>
    <source>
        <strain evidence="2 3">CCM 8827</strain>
    </source>
</reference>
<evidence type="ECO:0000256" key="1">
    <source>
        <dbReference type="SAM" id="Phobius"/>
    </source>
</evidence>
<dbReference type="RefSeq" id="WP_213298340.1">
    <property type="nucleotide sequence ID" value="NZ_JAGYVZ010000007.1"/>
</dbReference>
<keyword evidence="1" id="KW-0472">Membrane</keyword>